<dbReference type="EMBL" id="PDNW01000004">
    <property type="protein sequence ID" value="PLC50542.1"/>
    <property type="molecule type" value="Genomic_DNA"/>
</dbReference>
<organism evidence="1 2">
    <name type="scientific">Pollutimonas subterranea</name>
    <dbReference type="NCBI Taxonomy" id="2045210"/>
    <lineage>
        <taxon>Bacteria</taxon>
        <taxon>Pseudomonadati</taxon>
        <taxon>Pseudomonadota</taxon>
        <taxon>Betaproteobacteria</taxon>
        <taxon>Burkholderiales</taxon>
        <taxon>Alcaligenaceae</taxon>
        <taxon>Pollutimonas</taxon>
    </lineage>
</organism>
<keyword evidence="2" id="KW-1185">Reference proteome</keyword>
<dbReference type="Proteomes" id="UP000234190">
    <property type="component" value="Unassembled WGS sequence"/>
</dbReference>
<protein>
    <submittedName>
        <fullName evidence="1">Uncharacterized protein</fullName>
    </submittedName>
</protein>
<reference evidence="1 2" key="1">
    <citation type="submission" date="2017-10" db="EMBL/GenBank/DDBJ databases">
        <title>Two draft genome sequences of Pusillimonas sp. strains isolated from a nitrate- and radionuclide-contaminated groundwater in Russia.</title>
        <authorList>
            <person name="Grouzdev D.S."/>
            <person name="Tourova T.P."/>
            <person name="Goeva M.A."/>
            <person name="Babich T.L."/>
            <person name="Sokolova D.S."/>
            <person name="Abdullin R."/>
            <person name="Poltaraus A.B."/>
            <person name="Toshchakov S.V."/>
            <person name="Nazina T.N."/>
        </authorList>
    </citation>
    <scope>NUCLEOTIDE SEQUENCE [LARGE SCALE GENOMIC DNA]</scope>
    <source>
        <strain evidence="1 2">JR1/69-3-13</strain>
    </source>
</reference>
<evidence type="ECO:0000313" key="1">
    <source>
        <dbReference type="EMBL" id="PLC50542.1"/>
    </source>
</evidence>
<sequence length="60" mass="7264">MRKNDEFMRAAREFDYACIKLIIKVIFGENLIFRSTWQQGGFCVWLLHKIDYVYSKTIKK</sequence>
<name>A0A2N4U686_9BURK</name>
<gene>
    <name evidence="1" type="ORF">CR159_05870</name>
</gene>
<evidence type="ECO:0000313" key="2">
    <source>
        <dbReference type="Proteomes" id="UP000234190"/>
    </source>
</evidence>
<comment type="caution">
    <text evidence="1">The sequence shown here is derived from an EMBL/GenBank/DDBJ whole genome shotgun (WGS) entry which is preliminary data.</text>
</comment>
<accession>A0A2N4U686</accession>
<proteinExistence type="predicted"/>
<dbReference type="AlphaFoldDB" id="A0A2N4U686"/>